<dbReference type="AlphaFoldDB" id="A0A6P4D2P8"/>
<dbReference type="PANTHER" id="PTHR33710:SF64">
    <property type="entry name" value="ENDONUCLEASE_EXONUCLEASE_PHOSPHATASE DOMAIN-CONTAINING PROTEIN"/>
    <property type="match status" value="1"/>
</dbReference>
<dbReference type="Proteomes" id="UP000515211">
    <property type="component" value="Chromosome 4"/>
</dbReference>
<name>A0A6P4D2P8_ARADU</name>
<reference evidence="3" key="2">
    <citation type="submission" date="2025-08" db="UniProtKB">
        <authorList>
            <consortium name="RefSeq"/>
        </authorList>
    </citation>
    <scope>IDENTIFICATION</scope>
    <source>
        <tissue evidence="3">Whole plant</tissue>
    </source>
</reference>
<organism evidence="2 3">
    <name type="scientific">Arachis duranensis</name>
    <name type="common">Wild peanut</name>
    <dbReference type="NCBI Taxonomy" id="130453"/>
    <lineage>
        <taxon>Eukaryota</taxon>
        <taxon>Viridiplantae</taxon>
        <taxon>Streptophyta</taxon>
        <taxon>Embryophyta</taxon>
        <taxon>Tracheophyta</taxon>
        <taxon>Spermatophyta</taxon>
        <taxon>Magnoliopsida</taxon>
        <taxon>eudicotyledons</taxon>
        <taxon>Gunneridae</taxon>
        <taxon>Pentapetalae</taxon>
        <taxon>rosids</taxon>
        <taxon>fabids</taxon>
        <taxon>Fabales</taxon>
        <taxon>Fabaceae</taxon>
        <taxon>Papilionoideae</taxon>
        <taxon>50 kb inversion clade</taxon>
        <taxon>dalbergioids sensu lato</taxon>
        <taxon>Dalbergieae</taxon>
        <taxon>Pterocarpus clade</taxon>
        <taxon>Arachis</taxon>
    </lineage>
</organism>
<keyword evidence="2" id="KW-1185">Reference proteome</keyword>
<dbReference type="KEGG" id="adu:107485367"/>
<sequence>MIVSSWNVRGLRGDGKLRMVKELRNKYKLDMVGLIETKMQVVTRFDVIRIWGNDGVGWEYVGSDGASGELLLIWNDLVFSMNNCYKGERWLCVKGVMLKRRFNCSFILVYIAHNRTEKNHVWEELSYIAGLCQTPCCFLGDFNEIVHEGERKGGTSLNRSAEEFKIWIQDMNLVDMPLSDHKFTWFRGCSYSRIDSALLSLEWLEEFLESRLRGGPRGLSDHCPIIMENRKLACGPRPFRSLDSWFTHEGFLRMVNEEWKGLGDKPFTDKLKALTIPLGRWHKDKFGEIDKKIVKFEEEIKRLDDMVSNGVYDGTMEARRKALVTCCERWYVRKELH</sequence>
<dbReference type="RefSeq" id="XP_015961380.1">
    <property type="nucleotide sequence ID" value="XM_016105894.1"/>
</dbReference>
<evidence type="ECO:0000313" key="3">
    <source>
        <dbReference type="RefSeq" id="XP_015961380.1"/>
    </source>
</evidence>
<dbReference type="InterPro" id="IPR005135">
    <property type="entry name" value="Endo/exonuclease/phosphatase"/>
</dbReference>
<evidence type="ECO:0000313" key="2">
    <source>
        <dbReference type="Proteomes" id="UP000515211"/>
    </source>
</evidence>
<dbReference type="GeneID" id="107485367"/>
<reference evidence="2" key="1">
    <citation type="journal article" date="2016" name="Nat. Genet.">
        <title>The genome sequences of Arachis duranensis and Arachis ipaensis, the diploid ancestors of cultivated peanut.</title>
        <authorList>
            <person name="Bertioli D.J."/>
            <person name="Cannon S.B."/>
            <person name="Froenicke L."/>
            <person name="Huang G."/>
            <person name="Farmer A.D."/>
            <person name="Cannon E.K."/>
            <person name="Liu X."/>
            <person name="Gao D."/>
            <person name="Clevenger J."/>
            <person name="Dash S."/>
            <person name="Ren L."/>
            <person name="Moretzsohn M.C."/>
            <person name="Shirasawa K."/>
            <person name="Huang W."/>
            <person name="Vidigal B."/>
            <person name="Abernathy B."/>
            <person name="Chu Y."/>
            <person name="Niederhuth C.E."/>
            <person name="Umale P."/>
            <person name="Araujo A.C."/>
            <person name="Kozik A."/>
            <person name="Kim K.D."/>
            <person name="Burow M.D."/>
            <person name="Varshney R.K."/>
            <person name="Wang X."/>
            <person name="Zhang X."/>
            <person name="Barkley N."/>
            <person name="Guimaraes P.M."/>
            <person name="Isobe S."/>
            <person name="Guo B."/>
            <person name="Liao B."/>
            <person name="Stalker H.T."/>
            <person name="Schmitz R.J."/>
            <person name="Scheffler B.E."/>
            <person name="Leal-Bertioli S.C."/>
            <person name="Xun X."/>
            <person name="Jackson S.A."/>
            <person name="Michelmore R."/>
            <person name="Ozias-Akins P."/>
        </authorList>
    </citation>
    <scope>NUCLEOTIDE SEQUENCE [LARGE SCALE GENOMIC DNA]</scope>
    <source>
        <strain evidence="2">cv. V14167</strain>
    </source>
</reference>
<dbReference type="Gene3D" id="3.60.10.10">
    <property type="entry name" value="Endonuclease/exonuclease/phosphatase"/>
    <property type="match status" value="1"/>
</dbReference>
<evidence type="ECO:0000259" key="1">
    <source>
        <dbReference type="Pfam" id="PF03372"/>
    </source>
</evidence>
<protein>
    <submittedName>
        <fullName evidence="3">Uncharacterized protein LOC107485367</fullName>
    </submittedName>
</protein>
<dbReference type="GO" id="GO:0003824">
    <property type="term" value="F:catalytic activity"/>
    <property type="evidence" value="ECO:0007669"/>
    <property type="project" value="InterPro"/>
</dbReference>
<dbReference type="Pfam" id="PF03372">
    <property type="entry name" value="Exo_endo_phos"/>
    <property type="match status" value="1"/>
</dbReference>
<dbReference type="SUPFAM" id="SSF56219">
    <property type="entry name" value="DNase I-like"/>
    <property type="match status" value="1"/>
</dbReference>
<accession>A0A6P4D2P8</accession>
<feature type="domain" description="Endonuclease/exonuclease/phosphatase" evidence="1">
    <location>
        <begin position="5"/>
        <end position="222"/>
    </location>
</feature>
<dbReference type="InterPro" id="IPR036691">
    <property type="entry name" value="Endo/exonu/phosph_ase_sf"/>
</dbReference>
<dbReference type="PANTHER" id="PTHR33710">
    <property type="entry name" value="BNAC02G09200D PROTEIN"/>
    <property type="match status" value="1"/>
</dbReference>
<proteinExistence type="predicted"/>
<gene>
    <name evidence="3" type="primary">LOC107485367</name>
</gene>